<dbReference type="RefSeq" id="WP_186676454.1">
    <property type="nucleotide sequence ID" value="NZ_CP077093.1"/>
</dbReference>
<sequence>MTDQFSHHMPSDERLVAFLDDQLEPEERAQIAVAIAENAEVAERVEWLGRSSLPFQPAYDELLEQAPRSRLEAMLEALPAQPAKPSMSRRGFLAVAASFMFAGIAADRLFQLWQAPREQQDDVNWRSVVADYMTLYTTQTLDGLPDDEASQQAQLRNLDKGLGIALEPTQLLLPGAQLKRVQMLEYEREPIAQLAYLDPKHGPLALCITRAKKSARPPAEEVRRGMNVVFWVGQAHAYMLIGRNPTPELHTMADLLRQRFAT</sequence>
<keyword evidence="2" id="KW-1185">Reference proteome</keyword>
<dbReference type="Proteomes" id="UP000634530">
    <property type="component" value="Chromosome"/>
</dbReference>
<gene>
    <name evidence="1" type="ORF">HU752_016285</name>
</gene>
<dbReference type="EMBL" id="CP077093">
    <property type="protein sequence ID" value="QXI25547.1"/>
    <property type="molecule type" value="Genomic_DNA"/>
</dbReference>
<reference evidence="1 2" key="1">
    <citation type="journal article" date="2020" name="Microorganisms">
        <title>Reliable Identification of Environmental Pseudomonas Isolates Using the rpoD Gene.</title>
        <authorList>
            <consortium name="The Broad Institute Genome Sequencing Platform"/>
            <person name="Girard L."/>
            <person name="Lood C."/>
            <person name="Rokni-Zadeh H."/>
            <person name="van Noort V."/>
            <person name="Lavigne R."/>
            <person name="De Mot R."/>
        </authorList>
    </citation>
    <scope>NUCLEOTIDE SEQUENCE [LARGE SCALE GENOMIC DNA]</scope>
    <source>
        <strain evidence="1 2">RW8P3</strain>
    </source>
</reference>
<evidence type="ECO:0000313" key="1">
    <source>
        <dbReference type="EMBL" id="QXI25547.1"/>
    </source>
</evidence>
<reference evidence="1 2" key="2">
    <citation type="journal article" date="2021" name="Microorganisms">
        <title>The Ever-Expanding Pseudomonas Genus: Description of 43 New Species and Partition of the Pseudomonas putida Group.</title>
        <authorList>
            <person name="Girard L."/>
            <person name="Lood C."/>
            <person name="Hofte M."/>
            <person name="Vandamme P."/>
            <person name="Rokni-Zadeh H."/>
            <person name="van Noort V."/>
            <person name="Lavigne R."/>
            <person name="De Mot R."/>
        </authorList>
    </citation>
    <scope>NUCLEOTIDE SEQUENCE [LARGE SCALE GENOMIC DNA]</scope>
    <source>
        <strain evidence="1 2">RW8P3</strain>
    </source>
</reference>
<evidence type="ECO:0000313" key="2">
    <source>
        <dbReference type="Proteomes" id="UP000634530"/>
    </source>
</evidence>
<organism evidence="1 2">
    <name type="scientific">Pseudomonas vanderleydeniana</name>
    <dbReference type="NCBI Taxonomy" id="2745495"/>
    <lineage>
        <taxon>Bacteria</taxon>
        <taxon>Pseudomonadati</taxon>
        <taxon>Pseudomonadota</taxon>
        <taxon>Gammaproteobacteria</taxon>
        <taxon>Pseudomonadales</taxon>
        <taxon>Pseudomonadaceae</taxon>
        <taxon>Pseudomonas</taxon>
    </lineage>
</organism>
<name>A0A9E6PFX8_9PSED</name>
<proteinExistence type="predicted"/>
<protein>
    <submittedName>
        <fullName evidence="1">Transcriptional regulator</fullName>
    </submittedName>
</protein>
<dbReference type="AlphaFoldDB" id="A0A9E6PFX8"/>
<dbReference type="KEGG" id="pvw:HU752_016285"/>
<accession>A0A9E6PFX8</accession>